<dbReference type="PANTHER" id="PTHR10165:SF35">
    <property type="entry name" value="RE23632P"/>
    <property type="match status" value="1"/>
</dbReference>
<evidence type="ECO:0000256" key="6">
    <source>
        <dbReference type="SAM" id="MobiDB-lite"/>
    </source>
</evidence>
<feature type="transmembrane region" description="Helical" evidence="7">
    <location>
        <begin position="186"/>
        <end position="204"/>
    </location>
</feature>
<dbReference type="RefSeq" id="XP_019047882.1">
    <property type="nucleotide sequence ID" value="XM_019191134.1"/>
</dbReference>
<protein>
    <recommendedName>
        <fullName evidence="8">Phosphatidic acid phosphatase type 2/haloperoxidase domain-containing protein</fullName>
    </recommendedName>
</protein>
<feature type="region of interest" description="Disordered" evidence="6">
    <location>
        <begin position="273"/>
        <end position="301"/>
    </location>
</feature>
<dbReference type="Pfam" id="PF01569">
    <property type="entry name" value="PAP2"/>
    <property type="match status" value="1"/>
</dbReference>
<reference evidence="10" key="2">
    <citation type="submission" date="2013-07" db="EMBL/GenBank/DDBJ databases">
        <authorList>
            <consortium name="The Broad Institute Genome Sequencing Platform"/>
            <person name="Cuomo C."/>
            <person name="Litvintseva A."/>
            <person name="Chen Y."/>
            <person name="Heitman J."/>
            <person name="Sun S."/>
            <person name="Springer D."/>
            <person name="Dromer F."/>
            <person name="Young S.K."/>
            <person name="Zeng Q."/>
            <person name="Gargeya S."/>
            <person name="Fitzgerald M."/>
            <person name="Abouelleil A."/>
            <person name="Alvarado L."/>
            <person name="Berlin A.M."/>
            <person name="Chapman S.B."/>
            <person name="Dewar J."/>
            <person name="Goldberg J."/>
            <person name="Griggs A."/>
            <person name="Gujja S."/>
            <person name="Hansen M."/>
            <person name="Howarth C."/>
            <person name="Imamovic A."/>
            <person name="Larimer J."/>
            <person name="McCowan C."/>
            <person name="Murphy C."/>
            <person name="Pearson M."/>
            <person name="Priest M."/>
            <person name="Roberts A."/>
            <person name="Saif S."/>
            <person name="Shea T."/>
            <person name="Sykes S."/>
            <person name="Wortman J."/>
            <person name="Nusbaum C."/>
            <person name="Birren B."/>
        </authorList>
    </citation>
    <scope>NUCLEOTIDE SEQUENCE</scope>
    <source>
        <strain evidence="10">CBS 10118</strain>
    </source>
</reference>
<dbReference type="GO" id="GO:0016020">
    <property type="term" value="C:membrane"/>
    <property type="evidence" value="ECO:0007669"/>
    <property type="project" value="UniProtKB-SubCell"/>
</dbReference>
<evidence type="ECO:0000259" key="8">
    <source>
        <dbReference type="SMART" id="SM00014"/>
    </source>
</evidence>
<dbReference type="Gene3D" id="1.20.144.10">
    <property type="entry name" value="Phosphatidic acid phosphatase type 2/haloperoxidase"/>
    <property type="match status" value="1"/>
</dbReference>
<reference evidence="9" key="1">
    <citation type="submission" date="2013-07" db="EMBL/GenBank/DDBJ databases">
        <title>The Genome Sequence of Cryptococcus bestiolae CBS10118.</title>
        <authorList>
            <consortium name="The Broad Institute Genome Sequencing Platform"/>
            <person name="Cuomo C."/>
            <person name="Litvintseva A."/>
            <person name="Chen Y."/>
            <person name="Heitman J."/>
            <person name="Sun S."/>
            <person name="Springer D."/>
            <person name="Dromer F."/>
            <person name="Young S.K."/>
            <person name="Zeng Q."/>
            <person name="Gargeya S."/>
            <person name="Fitzgerald M."/>
            <person name="Abouelleil A."/>
            <person name="Alvarado L."/>
            <person name="Berlin A.M."/>
            <person name="Chapman S.B."/>
            <person name="Dewar J."/>
            <person name="Goldberg J."/>
            <person name="Griggs A."/>
            <person name="Gujja S."/>
            <person name="Hansen M."/>
            <person name="Howarth C."/>
            <person name="Imamovic A."/>
            <person name="Larimer J."/>
            <person name="McCowan C."/>
            <person name="Murphy C."/>
            <person name="Pearson M."/>
            <person name="Priest M."/>
            <person name="Roberts A."/>
            <person name="Saif S."/>
            <person name="Shea T."/>
            <person name="Sykes S."/>
            <person name="Wortman J."/>
            <person name="Nusbaum C."/>
            <person name="Birren B."/>
        </authorList>
    </citation>
    <scope>NUCLEOTIDE SEQUENCE [LARGE SCALE GENOMIC DNA]</scope>
    <source>
        <strain evidence="9">CBS 10118</strain>
    </source>
</reference>
<evidence type="ECO:0000256" key="3">
    <source>
        <dbReference type="ARBA" id="ARBA00022692"/>
    </source>
</evidence>
<evidence type="ECO:0000313" key="11">
    <source>
        <dbReference type="Proteomes" id="UP000092730"/>
    </source>
</evidence>
<dbReference type="FunFam" id="1.20.144.10:FF:000017">
    <property type="entry name" value="Diacylglycerol pyrophosphate phosphatase 1"/>
    <property type="match status" value="1"/>
</dbReference>
<name>A0A1B9G720_9TREE</name>
<dbReference type="OrthoDB" id="8907274at2759"/>
<dbReference type="InterPro" id="IPR000326">
    <property type="entry name" value="PAP2/HPO"/>
</dbReference>
<feature type="transmembrane region" description="Helical" evidence="7">
    <location>
        <begin position="35"/>
        <end position="55"/>
    </location>
</feature>
<evidence type="ECO:0000256" key="7">
    <source>
        <dbReference type="SAM" id="Phobius"/>
    </source>
</evidence>
<comment type="similarity">
    <text evidence="2">Belongs to the PA-phosphatase related phosphoesterase family.</text>
</comment>
<keyword evidence="11" id="KW-1185">Reference proteome</keyword>
<dbReference type="InterPro" id="IPR036938">
    <property type="entry name" value="PAP2/HPO_sf"/>
</dbReference>
<evidence type="ECO:0000256" key="1">
    <source>
        <dbReference type="ARBA" id="ARBA00004141"/>
    </source>
</evidence>
<proteinExistence type="inferred from homology"/>
<organism evidence="9">
    <name type="scientific">Kwoniella bestiolae CBS 10118</name>
    <dbReference type="NCBI Taxonomy" id="1296100"/>
    <lineage>
        <taxon>Eukaryota</taxon>
        <taxon>Fungi</taxon>
        <taxon>Dikarya</taxon>
        <taxon>Basidiomycota</taxon>
        <taxon>Agaricomycotina</taxon>
        <taxon>Tremellomycetes</taxon>
        <taxon>Tremellales</taxon>
        <taxon>Cryptococcaceae</taxon>
        <taxon>Kwoniella</taxon>
    </lineage>
</organism>
<dbReference type="EMBL" id="CP144541">
    <property type="protein sequence ID" value="WVW79160.1"/>
    <property type="molecule type" value="Genomic_DNA"/>
</dbReference>
<feature type="domain" description="Phosphatidic acid phosphatase type 2/haloperoxidase" evidence="8">
    <location>
        <begin position="116"/>
        <end position="261"/>
    </location>
</feature>
<dbReference type="InterPro" id="IPR043216">
    <property type="entry name" value="PAP-like"/>
</dbReference>
<comment type="subcellular location">
    <subcellularLocation>
        <location evidence="1">Membrane</location>
        <topology evidence="1">Multi-pass membrane protein</topology>
    </subcellularLocation>
</comment>
<feature type="transmembrane region" description="Helical" evidence="7">
    <location>
        <begin position="216"/>
        <end position="237"/>
    </location>
</feature>
<gene>
    <name evidence="9" type="ORF">I302_04502</name>
    <name evidence="10" type="ORF">I302_101126</name>
</gene>
<evidence type="ECO:0000313" key="10">
    <source>
        <dbReference type="EMBL" id="WVW79160.1"/>
    </source>
</evidence>
<feature type="compositionally biased region" description="Polar residues" evidence="6">
    <location>
        <begin position="321"/>
        <end position="346"/>
    </location>
</feature>
<feature type="region of interest" description="Disordered" evidence="6">
    <location>
        <begin position="1"/>
        <end position="25"/>
    </location>
</feature>
<feature type="transmembrane region" description="Helical" evidence="7">
    <location>
        <begin position="116"/>
        <end position="137"/>
    </location>
</feature>
<dbReference type="Proteomes" id="UP000092730">
    <property type="component" value="Chromosome 1"/>
</dbReference>
<dbReference type="AlphaFoldDB" id="A0A1B9G720"/>
<sequence length="379" mass="42232">MPSFFSKTKSATTPRGGRVTGDNNTSAKSRRLRIFLSYAPDWALTIVLWGVFYLLDKVNGYRRLFDVTDTSLAHPHADPERVPVWLLGVLCGAVPAVIIIMTAAIRRTFWDAQSGLLGLILGLGLVATFTNIVKITVGRPRPDFFARCILPEDLTQNPLHGLTSWTVCTQTDDSQLQEGFRSFPSGHASFAWSGMWYLILYLAAKMRINNRTGYTYKSWLLLAPLSCASLITISRTMDYRHHATDVIAGSLIGIAGAWYAYRQYYPPISSPQSYKPYSPRIPKDEEIPLHHRPNRSSTEHMLNGRNSMAVERISHHHTSDNSDNTLNGQQPLNPNSNSNGGRQGWSTVDIGDRTAYGDGAEDDHGEAKETVPRPVERSV</sequence>
<feature type="compositionally biased region" description="Polar residues" evidence="6">
    <location>
        <begin position="1"/>
        <end position="13"/>
    </location>
</feature>
<evidence type="ECO:0000256" key="2">
    <source>
        <dbReference type="ARBA" id="ARBA00008816"/>
    </source>
</evidence>
<dbReference type="VEuPathDB" id="FungiDB:I302_04502"/>
<dbReference type="GO" id="GO:0008195">
    <property type="term" value="F:phosphatidate phosphatase activity"/>
    <property type="evidence" value="ECO:0007669"/>
    <property type="project" value="TreeGrafter"/>
</dbReference>
<keyword evidence="4 7" id="KW-1133">Transmembrane helix</keyword>
<dbReference type="GO" id="GO:0006644">
    <property type="term" value="P:phospholipid metabolic process"/>
    <property type="evidence" value="ECO:0007669"/>
    <property type="project" value="InterPro"/>
</dbReference>
<evidence type="ECO:0000256" key="4">
    <source>
        <dbReference type="ARBA" id="ARBA00022989"/>
    </source>
</evidence>
<keyword evidence="5 7" id="KW-0472">Membrane</keyword>
<accession>A0A1B9G720</accession>
<dbReference type="GO" id="GO:0046839">
    <property type="term" value="P:phospholipid dephosphorylation"/>
    <property type="evidence" value="ECO:0007669"/>
    <property type="project" value="TreeGrafter"/>
</dbReference>
<keyword evidence="3 7" id="KW-0812">Transmembrane</keyword>
<dbReference type="PANTHER" id="PTHR10165">
    <property type="entry name" value="LIPID PHOSPHATE PHOSPHATASE"/>
    <property type="match status" value="1"/>
</dbReference>
<evidence type="ECO:0000256" key="5">
    <source>
        <dbReference type="ARBA" id="ARBA00023136"/>
    </source>
</evidence>
<dbReference type="SMART" id="SM00014">
    <property type="entry name" value="acidPPc"/>
    <property type="match status" value="1"/>
</dbReference>
<dbReference type="CDD" id="cd03390">
    <property type="entry name" value="PAP2_containing_1_like"/>
    <property type="match status" value="1"/>
</dbReference>
<reference evidence="10" key="4">
    <citation type="submission" date="2024-02" db="EMBL/GenBank/DDBJ databases">
        <title>Comparative genomics of Cryptococcus and Kwoniella reveals pathogenesis evolution and contrasting modes of karyotype evolution via chromosome fusion or intercentromeric recombination.</title>
        <authorList>
            <person name="Coelho M.A."/>
            <person name="David-Palma M."/>
            <person name="Shea T."/>
            <person name="Bowers K."/>
            <person name="McGinley-Smith S."/>
            <person name="Mohammad A.W."/>
            <person name="Gnirke A."/>
            <person name="Yurkov A.M."/>
            <person name="Nowrousian M."/>
            <person name="Sun S."/>
            <person name="Cuomo C.A."/>
            <person name="Heitman J."/>
        </authorList>
    </citation>
    <scope>NUCLEOTIDE SEQUENCE</scope>
    <source>
        <strain evidence="10">CBS 10118</strain>
    </source>
</reference>
<reference evidence="9" key="3">
    <citation type="submission" date="2014-01" db="EMBL/GenBank/DDBJ databases">
        <title>Evolution of pathogenesis and genome organization in the Tremellales.</title>
        <authorList>
            <person name="Cuomo C."/>
            <person name="Litvintseva A."/>
            <person name="Heitman J."/>
            <person name="Chen Y."/>
            <person name="Sun S."/>
            <person name="Springer D."/>
            <person name="Dromer F."/>
            <person name="Young S."/>
            <person name="Zeng Q."/>
            <person name="Chapman S."/>
            <person name="Gujja S."/>
            <person name="Saif S."/>
            <person name="Birren B."/>
        </authorList>
    </citation>
    <scope>NUCLEOTIDE SEQUENCE</scope>
    <source>
        <strain evidence="9">CBS 10118</strain>
    </source>
</reference>
<dbReference type="STRING" id="1296100.A0A1B9G720"/>
<feature type="compositionally biased region" description="Basic and acidic residues" evidence="6">
    <location>
        <begin position="365"/>
        <end position="379"/>
    </location>
</feature>
<evidence type="ECO:0000313" key="9">
    <source>
        <dbReference type="EMBL" id="OCF26812.1"/>
    </source>
</evidence>
<feature type="transmembrane region" description="Helical" evidence="7">
    <location>
        <begin position="243"/>
        <end position="261"/>
    </location>
</feature>
<feature type="transmembrane region" description="Helical" evidence="7">
    <location>
        <begin position="84"/>
        <end position="104"/>
    </location>
</feature>
<dbReference type="EMBL" id="KI894020">
    <property type="protein sequence ID" value="OCF26812.1"/>
    <property type="molecule type" value="Genomic_DNA"/>
</dbReference>
<feature type="region of interest" description="Disordered" evidence="6">
    <location>
        <begin position="315"/>
        <end position="379"/>
    </location>
</feature>
<dbReference type="SUPFAM" id="SSF48317">
    <property type="entry name" value="Acid phosphatase/Vanadium-dependent haloperoxidase"/>
    <property type="match status" value="1"/>
</dbReference>
<dbReference type="GeneID" id="30208901"/>
<dbReference type="KEGG" id="kbi:30208901"/>